<dbReference type="InterPro" id="IPR002490">
    <property type="entry name" value="V-ATPase_116kDa_su"/>
</dbReference>
<dbReference type="GO" id="GO:0005886">
    <property type="term" value="C:plasma membrane"/>
    <property type="evidence" value="ECO:0007669"/>
    <property type="project" value="TreeGrafter"/>
</dbReference>
<keyword evidence="4 9" id="KW-0812">Transmembrane</keyword>
<comment type="similarity">
    <text evidence="2 9">Belongs to the V-ATPase 116 kDa subunit family.</text>
</comment>
<dbReference type="EMBL" id="VEVO01000007">
    <property type="protein sequence ID" value="KAF0039383.1"/>
    <property type="molecule type" value="Genomic_DNA"/>
</dbReference>
<gene>
    <name evidence="11" type="ORF">F2P81_007618</name>
</gene>
<feature type="transmembrane region" description="Helical" evidence="9">
    <location>
        <begin position="616"/>
        <end position="640"/>
    </location>
</feature>
<evidence type="ECO:0000256" key="9">
    <source>
        <dbReference type="RuleBase" id="RU361189"/>
    </source>
</evidence>
<dbReference type="Proteomes" id="UP000438429">
    <property type="component" value="Unassembled WGS sequence"/>
</dbReference>
<dbReference type="Pfam" id="PF01496">
    <property type="entry name" value="V_ATPase_I"/>
    <property type="match status" value="1"/>
</dbReference>
<dbReference type="GO" id="GO:0000220">
    <property type="term" value="C:vacuolar proton-transporting V-type ATPase, V0 domain"/>
    <property type="evidence" value="ECO:0007669"/>
    <property type="project" value="InterPro"/>
</dbReference>
<evidence type="ECO:0000256" key="4">
    <source>
        <dbReference type="ARBA" id="ARBA00022692"/>
    </source>
</evidence>
<evidence type="ECO:0000256" key="1">
    <source>
        <dbReference type="ARBA" id="ARBA00004141"/>
    </source>
</evidence>
<evidence type="ECO:0000256" key="5">
    <source>
        <dbReference type="ARBA" id="ARBA00022781"/>
    </source>
</evidence>
<evidence type="ECO:0000256" key="10">
    <source>
        <dbReference type="SAM" id="Coils"/>
    </source>
</evidence>
<feature type="transmembrane region" description="Helical" evidence="9">
    <location>
        <begin position="681"/>
        <end position="704"/>
    </location>
</feature>
<dbReference type="InterPro" id="IPR026028">
    <property type="entry name" value="V-type_ATPase_116kDa_su_euka"/>
</dbReference>
<evidence type="ECO:0000256" key="8">
    <source>
        <dbReference type="ARBA" id="ARBA00023136"/>
    </source>
</evidence>
<dbReference type="PANTHER" id="PTHR11629">
    <property type="entry name" value="VACUOLAR PROTON ATPASES"/>
    <property type="match status" value="1"/>
</dbReference>
<keyword evidence="7 9" id="KW-0406">Ion transport</keyword>
<keyword evidence="8 9" id="KW-0472">Membrane</keyword>
<protein>
    <recommendedName>
        <fullName evidence="9">V-type proton ATPase subunit a</fullName>
    </recommendedName>
</protein>
<dbReference type="PANTHER" id="PTHR11629:SF21">
    <property type="entry name" value="V-TYPE PROTON ATPASE 116 KDA SUBUNIT A 3"/>
    <property type="match status" value="1"/>
</dbReference>
<accession>A0A6A4SZX2</accession>
<sequence>MSTSRGQTILFPPPNIFNHRCARRYEAGPPRSQQVRVERNVGGRRATMGSMFRSEEVCLVQLFLQSGSAYNCVSELGELGLVEFRDLNPNVNAFQRKFVGEVRRCEDLEKTFTFLEQEINRSMSPSLHGPLPPPCPTPLAPQPRELITIEEECERLARELKEVSRNRDSLRAQLTQLCQYRGVLTRTHSLTASQAPPPPALESQGLFDNRQDVHLSFVAGVVHPWKVPSFERLLWRACRGYIIVDFREMEDRLEHPDTGEMVQWTVFLISFWGDQIGQKVKKICDCFRTQTFAYPDNTTEREEILQGLEGRIEDIKSVLSQTEAFLQQLLMQAVAVLPQWKVRVQKCKAIQMVLNLCSPSVTDKCLIAEAWCPVTKLPELQSALREGGRKSGSGVDSFYNRLPSSAPPPTLFPLNSFTSGFQNIVDAYGVASYREVNPAVYTIITFPFLFAVMFGDVGHGLLMTLAALWMVLEEKDPKLRNNNNEIWRMMFGGRYLILLMGLFSVYTGAIYNECFSRGLSTFSSAWHVGPMFENNIWNSSVLAGSEYLSMDPVVSGVFTSPYPFGIDPIWGMSNNKLSFLNSYKMKMSVIIGIIHMTFGVCLSFFNYLHFGKISSVFFVLIPELFFIVSLFGYLVFMVVFKWIAYTPAQSKIAPSILIHFIDMFLFSDNPDNPPLYGGQSVVQKVLVVLALCSVPVLLVGKPTYEYITFKRRRRQVEEDRRPLVADSGSINTQQGVVEGGADEEEFDAADVFIHQAIHTIEYCLGCISNTASYLRLWALSLAHAQLSEVLWVMVMRIALKWQGYVGSVVLFVIFAFFAILTVSILLVMEGLSAFLHALRLHWVEFQNKFYSGTGYKLSPFSFSSLINESAAL</sequence>
<feature type="transmembrane region" description="Helical" evidence="9">
    <location>
        <begin position="587"/>
        <end position="610"/>
    </location>
</feature>
<feature type="transmembrane region" description="Helical" evidence="9">
    <location>
        <begin position="804"/>
        <end position="828"/>
    </location>
</feature>
<feature type="transmembrane region" description="Helical" evidence="9">
    <location>
        <begin position="448"/>
        <end position="472"/>
    </location>
</feature>
<comment type="function">
    <text evidence="9">Essential component of the vacuolar proton pump (V-ATPase), a multimeric enzyme that catalyzes the translocation of protons across the membranes. Required for assembly and activity of the V-ATPase.</text>
</comment>
<feature type="transmembrane region" description="Helical" evidence="9">
    <location>
        <begin position="493"/>
        <end position="511"/>
    </location>
</feature>
<keyword evidence="10" id="KW-0175">Coiled coil</keyword>
<evidence type="ECO:0000313" key="11">
    <source>
        <dbReference type="EMBL" id="KAF0039383.1"/>
    </source>
</evidence>
<evidence type="ECO:0000256" key="7">
    <source>
        <dbReference type="ARBA" id="ARBA00023065"/>
    </source>
</evidence>
<evidence type="ECO:0000256" key="6">
    <source>
        <dbReference type="ARBA" id="ARBA00022989"/>
    </source>
</evidence>
<keyword evidence="6 9" id="KW-1133">Transmembrane helix</keyword>
<feature type="coiled-coil region" evidence="10">
    <location>
        <begin position="146"/>
        <end position="173"/>
    </location>
</feature>
<evidence type="ECO:0000313" key="12">
    <source>
        <dbReference type="Proteomes" id="UP000438429"/>
    </source>
</evidence>
<name>A0A6A4SZX2_SCOMX</name>
<organism evidence="11 12">
    <name type="scientific">Scophthalmus maximus</name>
    <name type="common">Turbot</name>
    <name type="synonym">Psetta maxima</name>
    <dbReference type="NCBI Taxonomy" id="52904"/>
    <lineage>
        <taxon>Eukaryota</taxon>
        <taxon>Metazoa</taxon>
        <taxon>Chordata</taxon>
        <taxon>Craniata</taxon>
        <taxon>Vertebrata</taxon>
        <taxon>Euteleostomi</taxon>
        <taxon>Actinopterygii</taxon>
        <taxon>Neopterygii</taxon>
        <taxon>Teleostei</taxon>
        <taxon>Neoteleostei</taxon>
        <taxon>Acanthomorphata</taxon>
        <taxon>Carangaria</taxon>
        <taxon>Pleuronectiformes</taxon>
        <taxon>Pleuronectoidei</taxon>
        <taxon>Scophthalmidae</taxon>
        <taxon>Scophthalmus</taxon>
    </lineage>
</organism>
<dbReference type="GO" id="GO:0051117">
    <property type="term" value="F:ATPase binding"/>
    <property type="evidence" value="ECO:0007669"/>
    <property type="project" value="TreeGrafter"/>
</dbReference>
<comment type="caution">
    <text evidence="11">The sequence shown here is derived from an EMBL/GenBank/DDBJ whole genome shotgun (WGS) entry which is preliminary data.</text>
</comment>
<reference evidence="11 12" key="1">
    <citation type="submission" date="2019-06" db="EMBL/GenBank/DDBJ databases">
        <title>Draft genomes of female and male turbot (Scophthalmus maximus).</title>
        <authorList>
            <person name="Xu H."/>
            <person name="Xu X.-W."/>
            <person name="Shao C."/>
            <person name="Chen S."/>
        </authorList>
    </citation>
    <scope>NUCLEOTIDE SEQUENCE [LARGE SCALE GENOMIC DNA]</scope>
    <source>
        <strain evidence="11">Ysfricsl-2016a</strain>
        <tissue evidence="11">Blood</tissue>
    </source>
</reference>
<dbReference type="GO" id="GO:0046961">
    <property type="term" value="F:proton-transporting ATPase activity, rotational mechanism"/>
    <property type="evidence" value="ECO:0007669"/>
    <property type="project" value="InterPro"/>
</dbReference>
<dbReference type="AlphaFoldDB" id="A0A6A4SZX2"/>
<proteinExistence type="inferred from homology"/>
<keyword evidence="5 9" id="KW-0375">Hydrogen ion transport</keyword>
<comment type="subcellular location">
    <subcellularLocation>
        <location evidence="1">Membrane</location>
        <topology evidence="1">Multi-pass membrane protein</topology>
    </subcellularLocation>
</comment>
<dbReference type="PIRSF" id="PIRSF001293">
    <property type="entry name" value="ATP6V0A1"/>
    <property type="match status" value="1"/>
</dbReference>
<evidence type="ECO:0000256" key="3">
    <source>
        <dbReference type="ARBA" id="ARBA00022448"/>
    </source>
</evidence>
<evidence type="ECO:0000256" key="2">
    <source>
        <dbReference type="ARBA" id="ARBA00009904"/>
    </source>
</evidence>
<dbReference type="GO" id="GO:0007035">
    <property type="term" value="P:vacuolar acidification"/>
    <property type="evidence" value="ECO:0007669"/>
    <property type="project" value="TreeGrafter"/>
</dbReference>
<keyword evidence="3 9" id="KW-0813">Transport</keyword>